<keyword evidence="3" id="KW-1185">Reference proteome</keyword>
<gene>
    <name evidence="2" type="ORF">B7463_g1382</name>
</gene>
<dbReference type="SUPFAM" id="SSF51445">
    <property type="entry name" value="(Trans)glycosidases"/>
    <property type="match status" value="1"/>
</dbReference>
<dbReference type="InterPro" id="IPR017853">
    <property type="entry name" value="GH"/>
</dbReference>
<feature type="non-terminal residue" evidence="2">
    <location>
        <position position="704"/>
    </location>
</feature>
<evidence type="ECO:0000313" key="2">
    <source>
        <dbReference type="EMBL" id="RFU34974.1"/>
    </source>
</evidence>
<dbReference type="Proteomes" id="UP000258309">
    <property type="component" value="Unassembled WGS sequence"/>
</dbReference>
<name>A0A3E2HNM6_SCYLI</name>
<dbReference type="OrthoDB" id="2338662at2759"/>
<dbReference type="Gene3D" id="3.20.20.80">
    <property type="entry name" value="Glycosidases"/>
    <property type="match status" value="1"/>
</dbReference>
<evidence type="ECO:0000256" key="1">
    <source>
        <dbReference type="SAM" id="MobiDB-lite"/>
    </source>
</evidence>
<protein>
    <submittedName>
        <fullName evidence="2">Uncharacterized protein</fullName>
    </submittedName>
</protein>
<dbReference type="OMA" id="WPRWCGK"/>
<dbReference type="AlphaFoldDB" id="A0A3E2HNM6"/>
<feature type="region of interest" description="Disordered" evidence="1">
    <location>
        <begin position="1"/>
        <end position="22"/>
    </location>
</feature>
<proteinExistence type="predicted"/>
<feature type="non-terminal residue" evidence="2">
    <location>
        <position position="1"/>
    </location>
</feature>
<sequence>MTDSTKGLLKRQAARQTSQSTRSDYMLNCMRAEELSSWSPYLALGYSVAVFSNSELGSSSPQLIYPIPPKGPQEQSIPSHVSTAPASEFGPGLPVLHLPLWRNEMPAGTPGTPMKQTRDATELLNYAWQRPIEGFSVRGVVRDVEIWSDHLPEEQALVAAYSPRLGRSSAIDPGGQFVFPKVSSEPLLYLTLTPRYSIFLESDRTGTLIVNAAISHTFGEPFTSGTSGQPQILQIQVVEQKSSKVLVSNKNVQISSTGNLFDFHLGLLPARFEPYELTIRATLLSPFNKHEQSFSASTSISVLPNPKRPASAVKIDNLYGGLYVQNAHNNWNGWYPVFPVGYYADGSYVTPDNVSFSNLDTYKNVGLNSINIVPDGGLPDQSYPTAQLEEYWDRMDELNLFNVYDMRFAFMNETRIEEQVTLWKNRTTLLMWYTGDEPDGWMYPLNSTLIAYNQIKAIDPYHPVSLVLNCQNFFYADYTLGADIVYEDAYPVGINATWSVSWDTACNTTYGDCGCDNCVGSLLDVPNRLDNIASYQEGLPIPRKPTWAVLQEFGGPGSQYWAVVPSAEEVEVMAMLAINHNAKGLSGWIYPSTAPVNNATGVLGTVFSTEPVIGFLFGANALKIESGGTLDVAAWIVGNQIMIGIANSNYQSSTAEVSIALPKLATPISKVIYGDKSWKVQGGKLVKKGLKALEVGIVIIDIIP</sequence>
<accession>A0A3E2HNM6</accession>
<comment type="caution">
    <text evidence="2">The sequence shown here is derived from an EMBL/GenBank/DDBJ whole genome shotgun (WGS) entry which is preliminary data.</text>
</comment>
<dbReference type="EMBL" id="NCSJ02000014">
    <property type="protein sequence ID" value="RFU34974.1"/>
    <property type="molecule type" value="Genomic_DNA"/>
</dbReference>
<organism evidence="2 3">
    <name type="scientific">Scytalidium lignicola</name>
    <name type="common">Hyphomycete</name>
    <dbReference type="NCBI Taxonomy" id="5539"/>
    <lineage>
        <taxon>Eukaryota</taxon>
        <taxon>Fungi</taxon>
        <taxon>Dikarya</taxon>
        <taxon>Ascomycota</taxon>
        <taxon>Pezizomycotina</taxon>
        <taxon>Leotiomycetes</taxon>
        <taxon>Leotiomycetes incertae sedis</taxon>
        <taxon>Scytalidium</taxon>
    </lineage>
</organism>
<evidence type="ECO:0000313" key="3">
    <source>
        <dbReference type="Proteomes" id="UP000258309"/>
    </source>
</evidence>
<dbReference type="STRING" id="5539.A0A3E2HNM6"/>
<reference evidence="2 3" key="1">
    <citation type="submission" date="2018-05" db="EMBL/GenBank/DDBJ databases">
        <title>Draft genome sequence of Scytalidium lignicola DSM 105466, a ubiquitous saprotrophic fungus.</title>
        <authorList>
            <person name="Buettner E."/>
            <person name="Gebauer A.M."/>
            <person name="Hofrichter M."/>
            <person name="Liers C."/>
            <person name="Kellner H."/>
        </authorList>
    </citation>
    <scope>NUCLEOTIDE SEQUENCE [LARGE SCALE GENOMIC DNA]</scope>
    <source>
        <strain evidence="2 3">DSM 105466</strain>
    </source>
</reference>